<accession>A0A813LN34</accession>
<organism evidence="3 4">
    <name type="scientific">Polarella glacialis</name>
    <name type="common">Dinoflagellate</name>
    <dbReference type="NCBI Taxonomy" id="89957"/>
    <lineage>
        <taxon>Eukaryota</taxon>
        <taxon>Sar</taxon>
        <taxon>Alveolata</taxon>
        <taxon>Dinophyceae</taxon>
        <taxon>Suessiales</taxon>
        <taxon>Suessiaceae</taxon>
        <taxon>Polarella</taxon>
    </lineage>
</organism>
<dbReference type="Proteomes" id="UP000626109">
    <property type="component" value="Unassembled WGS sequence"/>
</dbReference>
<dbReference type="GO" id="GO:0003697">
    <property type="term" value="F:single-stranded DNA binding"/>
    <property type="evidence" value="ECO:0007669"/>
    <property type="project" value="TreeGrafter"/>
</dbReference>
<dbReference type="GO" id="GO:0003690">
    <property type="term" value="F:double-stranded DNA binding"/>
    <property type="evidence" value="ECO:0007669"/>
    <property type="project" value="TreeGrafter"/>
</dbReference>
<gene>
    <name evidence="3" type="ORF">PGLA2088_LOCUS44740</name>
</gene>
<feature type="compositionally biased region" description="Acidic residues" evidence="2">
    <location>
        <begin position="27"/>
        <end position="36"/>
    </location>
</feature>
<sequence length="146" mass="15837">AARPKRARRDAPEDADAQAAAPQVQEQAEEAEEQQTDEPGITKLERLCAPVESHGAGLSKVDLNALLDHGIHCVETIAFMPFRKLLEVKGIGEAKAQRIMTAAKLLVPMRMVSAAEMLQMRKNMLIITTGSAKLDGLLGGGIEQRR</sequence>
<comment type="caution">
    <text evidence="3">The sequence shown here is derived from an EMBL/GenBank/DDBJ whole genome shotgun (WGS) entry which is preliminary data.</text>
</comment>
<dbReference type="GO" id="GO:0000150">
    <property type="term" value="F:DNA strand exchange activity"/>
    <property type="evidence" value="ECO:0007669"/>
    <property type="project" value="TreeGrafter"/>
</dbReference>
<dbReference type="GO" id="GO:0006312">
    <property type="term" value="P:mitotic recombination"/>
    <property type="evidence" value="ECO:0007669"/>
    <property type="project" value="TreeGrafter"/>
</dbReference>
<dbReference type="Gene3D" id="1.10.150.20">
    <property type="entry name" value="5' to 3' exonuclease, C-terminal subdomain"/>
    <property type="match status" value="1"/>
</dbReference>
<evidence type="ECO:0000256" key="1">
    <source>
        <dbReference type="ARBA" id="ARBA00023125"/>
    </source>
</evidence>
<dbReference type="Pfam" id="PF14520">
    <property type="entry name" value="HHH_5"/>
    <property type="match status" value="1"/>
</dbReference>
<dbReference type="SUPFAM" id="SSF47794">
    <property type="entry name" value="Rad51 N-terminal domain-like"/>
    <property type="match status" value="1"/>
</dbReference>
<feature type="non-terminal residue" evidence="3">
    <location>
        <position position="1"/>
    </location>
</feature>
<evidence type="ECO:0000313" key="3">
    <source>
        <dbReference type="EMBL" id="CAE8727188.1"/>
    </source>
</evidence>
<dbReference type="AlphaFoldDB" id="A0A813LN34"/>
<proteinExistence type="predicted"/>
<protein>
    <submittedName>
        <fullName evidence="3">Uncharacterized protein</fullName>
    </submittedName>
</protein>
<name>A0A813LN34_POLGL</name>
<dbReference type="GO" id="GO:0000166">
    <property type="term" value="F:nucleotide binding"/>
    <property type="evidence" value="ECO:0007669"/>
    <property type="project" value="InterPro"/>
</dbReference>
<dbReference type="PANTHER" id="PTHR22942:SF30">
    <property type="entry name" value="MEIOTIC RECOMBINATION PROTEIN DMC1_LIM15 HOMOLOG"/>
    <property type="match status" value="1"/>
</dbReference>
<dbReference type="PANTHER" id="PTHR22942">
    <property type="entry name" value="RECA/RAD51/RADA DNA STRAND-PAIRING FAMILY MEMBER"/>
    <property type="match status" value="1"/>
</dbReference>
<dbReference type="GO" id="GO:0000730">
    <property type="term" value="P:DNA recombinase assembly"/>
    <property type="evidence" value="ECO:0007669"/>
    <property type="project" value="TreeGrafter"/>
</dbReference>
<evidence type="ECO:0000256" key="2">
    <source>
        <dbReference type="SAM" id="MobiDB-lite"/>
    </source>
</evidence>
<feature type="non-terminal residue" evidence="3">
    <location>
        <position position="146"/>
    </location>
</feature>
<feature type="region of interest" description="Disordered" evidence="2">
    <location>
        <begin position="1"/>
        <end position="41"/>
    </location>
</feature>
<evidence type="ECO:0000313" key="4">
    <source>
        <dbReference type="Proteomes" id="UP000626109"/>
    </source>
</evidence>
<dbReference type="EMBL" id="CAJNNW010035344">
    <property type="protein sequence ID" value="CAE8727188.1"/>
    <property type="molecule type" value="Genomic_DNA"/>
</dbReference>
<dbReference type="GO" id="GO:0042148">
    <property type="term" value="P:DNA strand invasion"/>
    <property type="evidence" value="ECO:0007669"/>
    <property type="project" value="TreeGrafter"/>
</dbReference>
<keyword evidence="1" id="KW-0238">DNA-binding</keyword>
<reference evidence="3" key="1">
    <citation type="submission" date="2021-02" db="EMBL/GenBank/DDBJ databases">
        <authorList>
            <person name="Dougan E. K."/>
            <person name="Rhodes N."/>
            <person name="Thang M."/>
            <person name="Chan C."/>
        </authorList>
    </citation>
    <scope>NUCLEOTIDE SEQUENCE</scope>
</reference>
<feature type="compositionally biased region" description="Low complexity" evidence="2">
    <location>
        <begin position="17"/>
        <end position="26"/>
    </location>
</feature>
<dbReference type="InterPro" id="IPR010995">
    <property type="entry name" value="DNA_repair_Rad51/TF_NusA_a-hlx"/>
</dbReference>
<dbReference type="GO" id="GO:0008094">
    <property type="term" value="F:ATP-dependent activity, acting on DNA"/>
    <property type="evidence" value="ECO:0007669"/>
    <property type="project" value="TreeGrafter"/>
</dbReference>